<dbReference type="InterPro" id="IPR051448">
    <property type="entry name" value="CdaR-like_regulators"/>
</dbReference>
<dbReference type="Proteomes" id="UP001209076">
    <property type="component" value="Unassembled WGS sequence"/>
</dbReference>
<dbReference type="EMBL" id="JAOEGN010000014">
    <property type="protein sequence ID" value="MCU0105459.1"/>
    <property type="molecule type" value="Genomic_DNA"/>
</dbReference>
<protein>
    <submittedName>
        <fullName evidence="2">Helix-turn-helix domain-containing protein</fullName>
    </submittedName>
</protein>
<name>A0ABT2PWX6_9MOLU</name>
<dbReference type="Gene3D" id="1.10.10.2840">
    <property type="entry name" value="PucR C-terminal helix-turn-helix domain"/>
    <property type="match status" value="1"/>
</dbReference>
<reference evidence="3" key="1">
    <citation type="submission" date="2023-07" db="EMBL/GenBank/DDBJ databases">
        <title>Novel Mycoplasma species identified in domestic and wild animals.</title>
        <authorList>
            <person name="Volokhov D.V."/>
            <person name="Furtak V.A."/>
            <person name="Zagorodnyaya T.A."/>
        </authorList>
    </citation>
    <scope>NUCLEOTIDE SEQUENCE [LARGE SCALE GENOMIC DNA]</scope>
    <source>
        <strain evidence="3">92-19</strain>
    </source>
</reference>
<sequence length="192" mass="22625">MFKGYLLVSPIEKLNIDDLTTIQSLFSDMLNNPKQFVESDKLVVLIKEPSEIGIEELIHSINNDLYLNLSLYESSLFENEVDLKTDIQKKMLTLKFDRPYINDKILFYDRILGSIDEQSKQHILKQFYHDEEFLHSMKVFIEKNQNTSEAAKALFLHRNTLINRLEKFNRVTGFDLKKFEDAAIIYLLIKEN</sequence>
<dbReference type="RefSeq" id="WP_262096771.1">
    <property type="nucleotide sequence ID" value="NZ_JAOEGN010000014.1"/>
</dbReference>
<accession>A0ABT2PWX6</accession>
<keyword evidence="3" id="KW-1185">Reference proteome</keyword>
<dbReference type="InterPro" id="IPR042070">
    <property type="entry name" value="PucR_C-HTH_sf"/>
</dbReference>
<dbReference type="PANTHER" id="PTHR33744:SF15">
    <property type="entry name" value="CARBOHYDRATE DIACID REGULATOR"/>
    <property type="match status" value="1"/>
</dbReference>
<proteinExistence type="predicted"/>
<dbReference type="InterPro" id="IPR025736">
    <property type="entry name" value="PucR_C-HTH_dom"/>
</dbReference>
<feature type="domain" description="PucR C-terminal helix-turn-helix" evidence="1">
    <location>
        <begin position="134"/>
        <end position="188"/>
    </location>
</feature>
<evidence type="ECO:0000313" key="2">
    <source>
        <dbReference type="EMBL" id="MCU0105459.1"/>
    </source>
</evidence>
<dbReference type="PANTHER" id="PTHR33744">
    <property type="entry name" value="CARBOHYDRATE DIACID REGULATOR"/>
    <property type="match status" value="1"/>
</dbReference>
<dbReference type="SUPFAM" id="SSF46689">
    <property type="entry name" value="Homeodomain-like"/>
    <property type="match status" value="1"/>
</dbReference>
<comment type="caution">
    <text evidence="2">The sequence shown here is derived from an EMBL/GenBank/DDBJ whole genome shotgun (WGS) entry which is preliminary data.</text>
</comment>
<evidence type="ECO:0000259" key="1">
    <source>
        <dbReference type="Pfam" id="PF13556"/>
    </source>
</evidence>
<gene>
    <name evidence="2" type="ORF">N7603_07290</name>
</gene>
<organism evidence="2 3">
    <name type="scientific">Paracholeplasma vituli</name>
    <dbReference type="NCBI Taxonomy" id="69473"/>
    <lineage>
        <taxon>Bacteria</taxon>
        <taxon>Bacillati</taxon>
        <taxon>Mycoplasmatota</taxon>
        <taxon>Mollicutes</taxon>
        <taxon>Acholeplasmatales</taxon>
        <taxon>Acholeplasmataceae</taxon>
        <taxon>Paracholeplasma</taxon>
    </lineage>
</organism>
<evidence type="ECO:0000313" key="3">
    <source>
        <dbReference type="Proteomes" id="UP001209076"/>
    </source>
</evidence>
<dbReference type="InterPro" id="IPR009057">
    <property type="entry name" value="Homeodomain-like_sf"/>
</dbReference>
<dbReference type="Pfam" id="PF13556">
    <property type="entry name" value="HTH_30"/>
    <property type="match status" value="1"/>
</dbReference>